<evidence type="ECO:0000256" key="1">
    <source>
        <dbReference type="SAM" id="Phobius"/>
    </source>
</evidence>
<name>A0A6A0B8J6_9LACT</name>
<dbReference type="AlphaFoldDB" id="A0A6A0B8J6"/>
<organism evidence="2 3">
    <name type="scientific">Pseudolactococcus insecticola</name>
    <dbReference type="NCBI Taxonomy" id="2709158"/>
    <lineage>
        <taxon>Bacteria</taxon>
        <taxon>Bacillati</taxon>
        <taxon>Bacillota</taxon>
        <taxon>Bacilli</taxon>
        <taxon>Lactobacillales</taxon>
        <taxon>Streptococcaceae</taxon>
        <taxon>Pseudolactococcus</taxon>
    </lineage>
</organism>
<feature type="transmembrane region" description="Helical" evidence="1">
    <location>
        <begin position="28"/>
        <end position="45"/>
    </location>
</feature>
<sequence>MTLIYWCLAISPIFISLALLYEKTKISTTSFILFIIFIILMWVGFQRYFEISEDKDLLLSRGLVPSYSGKMVISEISKIQISKRALVIFSTRYADGKIFYMRKWPKKYFVDALAINTYFKGEIELIGHIDHYFDTYVDDKKSKLSQI</sequence>
<protein>
    <recommendedName>
        <fullName evidence="4">EbsA protein</fullName>
    </recommendedName>
</protein>
<keyword evidence="1" id="KW-0812">Transmembrane</keyword>
<dbReference type="Proteomes" id="UP000475928">
    <property type="component" value="Unassembled WGS sequence"/>
</dbReference>
<dbReference type="EMBL" id="BLLH01000002">
    <property type="protein sequence ID" value="GFH40157.1"/>
    <property type="molecule type" value="Genomic_DNA"/>
</dbReference>
<gene>
    <name evidence="2" type="ORF">Hs20B_05550</name>
</gene>
<dbReference type="InterPro" id="IPR020215">
    <property type="entry name" value="EbsA-like"/>
</dbReference>
<keyword evidence="1" id="KW-0472">Membrane</keyword>
<proteinExistence type="predicted"/>
<keyword evidence="1" id="KW-1133">Transmembrane helix</keyword>
<evidence type="ECO:0000313" key="3">
    <source>
        <dbReference type="Proteomes" id="UP000475928"/>
    </source>
</evidence>
<evidence type="ECO:0000313" key="2">
    <source>
        <dbReference type="EMBL" id="GFH40157.1"/>
    </source>
</evidence>
<dbReference type="Pfam" id="PF17255">
    <property type="entry name" value="EbsA"/>
    <property type="match status" value="1"/>
</dbReference>
<comment type="caution">
    <text evidence="2">The sequence shown here is derived from an EMBL/GenBank/DDBJ whole genome shotgun (WGS) entry which is preliminary data.</text>
</comment>
<reference evidence="2 3" key="1">
    <citation type="submission" date="2020-02" db="EMBL/GenBank/DDBJ databases">
        <title>Draft genome sequence of Lactococcus sp. Hs20B0-1.</title>
        <authorList>
            <person name="Noda S."/>
            <person name="Yuki M."/>
            <person name="Ohkuma M."/>
        </authorList>
    </citation>
    <scope>NUCLEOTIDE SEQUENCE [LARGE SCALE GENOMIC DNA]</scope>
    <source>
        <strain evidence="2 3">Hs20B0-1</strain>
    </source>
</reference>
<evidence type="ECO:0008006" key="4">
    <source>
        <dbReference type="Google" id="ProtNLM"/>
    </source>
</evidence>
<accession>A0A6A0B8J6</accession>
<keyword evidence="3" id="KW-1185">Reference proteome</keyword>